<organism evidence="3 4">
    <name type="scientific">Tegillarca granosa</name>
    <name type="common">Malaysian cockle</name>
    <name type="synonym">Anadara granosa</name>
    <dbReference type="NCBI Taxonomy" id="220873"/>
    <lineage>
        <taxon>Eukaryota</taxon>
        <taxon>Metazoa</taxon>
        <taxon>Spiralia</taxon>
        <taxon>Lophotrochozoa</taxon>
        <taxon>Mollusca</taxon>
        <taxon>Bivalvia</taxon>
        <taxon>Autobranchia</taxon>
        <taxon>Pteriomorphia</taxon>
        <taxon>Arcoida</taxon>
        <taxon>Arcoidea</taxon>
        <taxon>Arcidae</taxon>
        <taxon>Tegillarca</taxon>
    </lineage>
</organism>
<dbReference type="PROSITE" id="PS50003">
    <property type="entry name" value="PH_DOMAIN"/>
    <property type="match status" value="1"/>
</dbReference>
<comment type="caution">
    <text evidence="3">The sequence shown here is derived from an EMBL/GenBank/DDBJ whole genome shotgun (WGS) entry which is preliminary data.</text>
</comment>
<evidence type="ECO:0000313" key="3">
    <source>
        <dbReference type="EMBL" id="KAJ8320197.1"/>
    </source>
</evidence>
<evidence type="ECO:0000256" key="1">
    <source>
        <dbReference type="SAM" id="MobiDB-lite"/>
    </source>
</evidence>
<keyword evidence="4" id="KW-1185">Reference proteome</keyword>
<dbReference type="InterPro" id="IPR001849">
    <property type="entry name" value="PH_domain"/>
</dbReference>
<dbReference type="SUPFAM" id="SSF50729">
    <property type="entry name" value="PH domain-like"/>
    <property type="match status" value="2"/>
</dbReference>
<protein>
    <recommendedName>
        <fullName evidence="2">PH domain-containing protein</fullName>
    </recommendedName>
</protein>
<dbReference type="EMBL" id="JARBDR010000141">
    <property type="protein sequence ID" value="KAJ8320197.1"/>
    <property type="molecule type" value="Genomic_DNA"/>
</dbReference>
<name>A0ABQ9FSG0_TEGGR</name>
<dbReference type="SMART" id="SM00233">
    <property type="entry name" value="PH"/>
    <property type="match status" value="1"/>
</dbReference>
<dbReference type="Proteomes" id="UP001217089">
    <property type="component" value="Unassembled WGS sequence"/>
</dbReference>
<feature type="compositionally biased region" description="Low complexity" evidence="1">
    <location>
        <begin position="379"/>
        <end position="399"/>
    </location>
</feature>
<accession>A0ABQ9FSG0</accession>
<feature type="region of interest" description="Disordered" evidence="1">
    <location>
        <begin position="250"/>
        <end position="293"/>
    </location>
</feature>
<dbReference type="Pfam" id="PF00169">
    <property type="entry name" value="PH"/>
    <property type="match status" value="1"/>
</dbReference>
<feature type="region of interest" description="Disordered" evidence="1">
    <location>
        <begin position="375"/>
        <end position="456"/>
    </location>
</feature>
<dbReference type="Gene3D" id="2.30.29.30">
    <property type="entry name" value="Pleckstrin-homology domain (PH domain)/Phosphotyrosine-binding domain (PTB)"/>
    <property type="match status" value="2"/>
</dbReference>
<evidence type="ECO:0000313" key="4">
    <source>
        <dbReference type="Proteomes" id="UP001217089"/>
    </source>
</evidence>
<dbReference type="InterPro" id="IPR011993">
    <property type="entry name" value="PH-like_dom_sf"/>
</dbReference>
<proteinExistence type="predicted"/>
<feature type="compositionally biased region" description="Polar residues" evidence="1">
    <location>
        <begin position="431"/>
        <end position="456"/>
    </location>
</feature>
<gene>
    <name evidence="3" type="ORF">KUTeg_001784</name>
</gene>
<feature type="domain" description="PH" evidence="2">
    <location>
        <begin position="74"/>
        <end position="180"/>
    </location>
</feature>
<reference evidence="3 4" key="1">
    <citation type="submission" date="2022-12" db="EMBL/GenBank/DDBJ databases">
        <title>Chromosome-level genome of Tegillarca granosa.</title>
        <authorList>
            <person name="Kim J."/>
        </authorList>
    </citation>
    <scope>NUCLEOTIDE SEQUENCE [LARGE SCALE GENOMIC DNA]</scope>
    <source>
        <strain evidence="3">Teg-2019</strain>
        <tissue evidence="3">Adductor muscle</tissue>
    </source>
</reference>
<evidence type="ECO:0000259" key="2">
    <source>
        <dbReference type="PROSITE" id="PS50003"/>
    </source>
</evidence>
<feature type="region of interest" description="Disordered" evidence="1">
    <location>
        <begin position="205"/>
        <end position="224"/>
    </location>
</feature>
<sequence length="503" mass="57066">MKTSSDDDDDNPPREVSSLEIYKELLQLRFLQIRSRMTREQTFSPEMKYEISQMNGMKSMVERLKHVTMSDLVLPDHTGWLIDQSDNSKNYCIIADMLFCIFEDEIAEHPKDVILLPGCSIRSLVYQTPDSTTSQSKTISGIDRYQIVINDSGSKKKYLFSVETDTELLEWMAALKTSSNLDQDVGEGDVSNSSVEPRRHSICYDPSVQRHGTQGSYISPKYVPSPKSSTRTILQAFSGTENLVTDSVIEKDSSSNSVPIDNFRRRLRRDTDQESSKPTPMKATYFTESPSSAHKKLSPFKRFRSFGSLESLFKPKRRNNKDKRYKKLYVFKLAQQGKKSHYFNATDNAELSKWIQTLQMEAIKVQTDPTEIGLTRLNSSDSFQSIDSSSTMSSQSPENSKPRRRTNTLQSDLPNLCKFVPNSEGQRRGSMPTTLTPNVSENNIEGSSSSDNWQTSENDEACVKNGFGLPGEGYPGTRSSFERTIKPCLELYHGTIYEDIKDR</sequence>